<name>A0A8A4ZIZ4_9MICO</name>
<dbReference type="SUPFAM" id="SSF47598">
    <property type="entry name" value="Ribbon-helix-helix"/>
    <property type="match status" value="1"/>
</dbReference>
<dbReference type="RefSeq" id="WP_227423857.1">
    <property type="nucleotide sequence ID" value="NZ_CP071868.1"/>
</dbReference>
<dbReference type="GO" id="GO:0006355">
    <property type="term" value="P:regulation of DNA-templated transcription"/>
    <property type="evidence" value="ECO:0007669"/>
    <property type="project" value="InterPro"/>
</dbReference>
<dbReference type="KEGG" id="psic:J4E96_00365"/>
<reference evidence="1" key="1">
    <citation type="submission" date="2021-03" db="EMBL/GenBank/DDBJ databases">
        <title>Pengzhenrongella sicca gen. nov., sp. nov., a new member of suborder Micrococcineae isolated from High-Arctic tundra soil.</title>
        <authorList>
            <person name="Peng F."/>
        </authorList>
    </citation>
    <scope>NUCLEOTIDE SEQUENCE</scope>
    <source>
        <strain evidence="1">LRZ-2</strain>
    </source>
</reference>
<evidence type="ECO:0000313" key="2">
    <source>
        <dbReference type="Proteomes" id="UP000663937"/>
    </source>
</evidence>
<proteinExistence type="predicted"/>
<organism evidence="1 2">
    <name type="scientific">Pengzhenrongella sicca</name>
    <dbReference type="NCBI Taxonomy" id="2819238"/>
    <lineage>
        <taxon>Bacteria</taxon>
        <taxon>Bacillati</taxon>
        <taxon>Actinomycetota</taxon>
        <taxon>Actinomycetes</taxon>
        <taxon>Micrococcales</taxon>
        <taxon>Pengzhenrongella</taxon>
    </lineage>
</organism>
<dbReference type="InterPro" id="IPR010985">
    <property type="entry name" value="Ribbon_hlx_hlx"/>
</dbReference>
<accession>A0A8A4ZIZ4</accession>
<keyword evidence="2" id="KW-1185">Reference proteome</keyword>
<gene>
    <name evidence="1" type="ORF">J4E96_00365</name>
</gene>
<dbReference type="AlphaFoldDB" id="A0A8A4ZIZ4"/>
<dbReference type="Proteomes" id="UP000663937">
    <property type="component" value="Chromosome"/>
</dbReference>
<dbReference type="EMBL" id="CP071868">
    <property type="protein sequence ID" value="QTE29568.1"/>
    <property type="molecule type" value="Genomic_DNA"/>
</dbReference>
<protein>
    <submittedName>
        <fullName evidence="1">Ribbon-helix-helix protein, CopG family</fullName>
    </submittedName>
</protein>
<evidence type="ECO:0000313" key="1">
    <source>
        <dbReference type="EMBL" id="QTE29568.1"/>
    </source>
</evidence>
<sequence>MSATTIKIDSAVRDRLTAHARKRGVSTGSFVEELLEAWTREERFAAIRAAMSQTAPELAASYQEDLVALDHLASDGLHP</sequence>